<dbReference type="EC" id="2.3.2.27" evidence="4"/>
<evidence type="ECO:0000256" key="8">
    <source>
        <dbReference type="ARBA" id="ARBA00022771"/>
    </source>
</evidence>
<comment type="subcellular location">
    <subcellularLocation>
        <location evidence="2">Membrane</location>
        <topology evidence="2">Multi-pass membrane protein</topology>
    </subcellularLocation>
</comment>
<comment type="pathway">
    <text evidence="3">Protein modification; protein ubiquitination.</text>
</comment>
<evidence type="ECO:0000256" key="5">
    <source>
        <dbReference type="ARBA" id="ARBA00022679"/>
    </source>
</evidence>
<dbReference type="GO" id="GO:0061630">
    <property type="term" value="F:ubiquitin protein ligase activity"/>
    <property type="evidence" value="ECO:0007669"/>
    <property type="project" value="UniProtKB-EC"/>
</dbReference>
<feature type="domain" description="RING-CH-type" evidence="13">
    <location>
        <begin position="1"/>
        <end position="52"/>
    </location>
</feature>
<keyword evidence="12" id="KW-0472">Membrane</keyword>
<evidence type="ECO:0000256" key="6">
    <source>
        <dbReference type="ARBA" id="ARBA00022692"/>
    </source>
</evidence>
<dbReference type="PANTHER" id="PTHR13145:SF0">
    <property type="entry name" value="E3 UBIQUITIN-PROTEIN LIGASE MARCHF6"/>
    <property type="match status" value="1"/>
</dbReference>
<dbReference type="SUPFAM" id="SSF57850">
    <property type="entry name" value="RING/U-box"/>
    <property type="match status" value="1"/>
</dbReference>
<evidence type="ECO:0000313" key="15">
    <source>
        <dbReference type="Proteomes" id="UP000271889"/>
    </source>
</evidence>
<reference evidence="14 15" key="1">
    <citation type="submission" date="2018-11" db="EMBL/GenBank/DDBJ databases">
        <authorList>
            <consortium name="Pathogen Informatics"/>
        </authorList>
    </citation>
    <scope>NUCLEOTIDE SEQUENCE [LARGE SCALE GENOMIC DNA]</scope>
</reference>
<keyword evidence="11" id="KW-1133">Transmembrane helix</keyword>
<evidence type="ECO:0000256" key="4">
    <source>
        <dbReference type="ARBA" id="ARBA00012483"/>
    </source>
</evidence>
<keyword evidence="5" id="KW-0808">Transferase</keyword>
<gene>
    <name evidence="14" type="ORF">CGOC_LOCUS8172</name>
</gene>
<dbReference type="PROSITE" id="PS51292">
    <property type="entry name" value="ZF_RING_CH"/>
    <property type="match status" value="1"/>
</dbReference>
<dbReference type="EMBL" id="UYRV01029550">
    <property type="protein sequence ID" value="VDK83708.1"/>
    <property type="molecule type" value="Genomic_DNA"/>
</dbReference>
<keyword evidence="15" id="KW-1185">Reference proteome</keyword>
<dbReference type="GO" id="GO:0008270">
    <property type="term" value="F:zinc ion binding"/>
    <property type="evidence" value="ECO:0007669"/>
    <property type="project" value="UniProtKB-KW"/>
</dbReference>
<proteinExistence type="predicted"/>
<evidence type="ECO:0000313" key="14">
    <source>
        <dbReference type="EMBL" id="VDK83708.1"/>
    </source>
</evidence>
<dbReference type="InterPro" id="IPR011016">
    <property type="entry name" value="Znf_RING-CH"/>
</dbReference>
<evidence type="ECO:0000256" key="2">
    <source>
        <dbReference type="ARBA" id="ARBA00004141"/>
    </source>
</evidence>
<name>A0A3P6UW06_CYLGO</name>
<dbReference type="InterPro" id="IPR013083">
    <property type="entry name" value="Znf_RING/FYVE/PHD"/>
</dbReference>
<accession>A0A3P6UW06</accession>
<evidence type="ECO:0000256" key="9">
    <source>
        <dbReference type="ARBA" id="ARBA00022786"/>
    </source>
</evidence>
<dbReference type="OrthoDB" id="264354at2759"/>
<dbReference type="Proteomes" id="UP000271889">
    <property type="component" value="Unassembled WGS sequence"/>
</dbReference>
<dbReference type="Pfam" id="PF12906">
    <property type="entry name" value="RINGv"/>
    <property type="match status" value="1"/>
</dbReference>
<dbReference type="PANTHER" id="PTHR13145">
    <property type="entry name" value="SSM4 PROTEIN"/>
    <property type="match status" value="1"/>
</dbReference>
<dbReference type="SMART" id="SM00744">
    <property type="entry name" value="RINGv"/>
    <property type="match status" value="1"/>
</dbReference>
<evidence type="ECO:0000256" key="11">
    <source>
        <dbReference type="ARBA" id="ARBA00022989"/>
    </source>
</evidence>
<dbReference type="GO" id="GO:0005789">
    <property type="term" value="C:endoplasmic reticulum membrane"/>
    <property type="evidence" value="ECO:0007669"/>
    <property type="project" value="TreeGrafter"/>
</dbReference>
<evidence type="ECO:0000256" key="12">
    <source>
        <dbReference type="ARBA" id="ARBA00023136"/>
    </source>
</evidence>
<evidence type="ECO:0000256" key="10">
    <source>
        <dbReference type="ARBA" id="ARBA00022833"/>
    </source>
</evidence>
<dbReference type="Gene3D" id="3.30.40.10">
    <property type="entry name" value="Zinc/RING finger domain, C3HC4 (zinc finger)"/>
    <property type="match status" value="1"/>
</dbReference>
<evidence type="ECO:0000256" key="3">
    <source>
        <dbReference type="ARBA" id="ARBA00004906"/>
    </source>
</evidence>
<protein>
    <recommendedName>
        <fullName evidence="4">RING-type E3 ubiquitin transferase</fullName>
        <ecNumber evidence="4">2.3.2.27</ecNumber>
    </recommendedName>
</protein>
<evidence type="ECO:0000256" key="1">
    <source>
        <dbReference type="ARBA" id="ARBA00000900"/>
    </source>
</evidence>
<sequence length="88" mass="10283">MCRVCRGDDGHLYYPCLCTGSIKYVHQECLTEWLKYSKKEVCELCNYKYSFQPIYRQDMPKALPLAEILKGNVVADCYNISNVNYANR</sequence>
<keyword evidence="10" id="KW-0862">Zinc</keyword>
<keyword evidence="7" id="KW-0479">Metal-binding</keyword>
<keyword evidence="8" id="KW-0863">Zinc-finger</keyword>
<keyword evidence="6" id="KW-0812">Transmembrane</keyword>
<organism evidence="14 15">
    <name type="scientific">Cylicostephanus goldi</name>
    <name type="common">Nematode worm</name>
    <dbReference type="NCBI Taxonomy" id="71465"/>
    <lineage>
        <taxon>Eukaryota</taxon>
        <taxon>Metazoa</taxon>
        <taxon>Ecdysozoa</taxon>
        <taxon>Nematoda</taxon>
        <taxon>Chromadorea</taxon>
        <taxon>Rhabditida</taxon>
        <taxon>Rhabditina</taxon>
        <taxon>Rhabditomorpha</taxon>
        <taxon>Strongyloidea</taxon>
        <taxon>Strongylidae</taxon>
        <taxon>Cylicostephanus</taxon>
    </lineage>
</organism>
<keyword evidence="9" id="KW-0833">Ubl conjugation pathway</keyword>
<dbReference type="GO" id="GO:0036503">
    <property type="term" value="P:ERAD pathway"/>
    <property type="evidence" value="ECO:0007669"/>
    <property type="project" value="TreeGrafter"/>
</dbReference>
<dbReference type="AlphaFoldDB" id="A0A3P6UW06"/>
<evidence type="ECO:0000259" key="13">
    <source>
        <dbReference type="PROSITE" id="PS51292"/>
    </source>
</evidence>
<evidence type="ECO:0000256" key="7">
    <source>
        <dbReference type="ARBA" id="ARBA00022723"/>
    </source>
</evidence>
<comment type="catalytic activity">
    <reaction evidence="1">
        <text>S-ubiquitinyl-[E2 ubiquitin-conjugating enzyme]-L-cysteine + [acceptor protein]-L-lysine = [E2 ubiquitin-conjugating enzyme]-L-cysteine + N(6)-ubiquitinyl-[acceptor protein]-L-lysine.</text>
        <dbReference type="EC" id="2.3.2.27"/>
    </reaction>
</comment>